<proteinExistence type="predicted"/>
<evidence type="ECO:0000256" key="2">
    <source>
        <dbReference type="ARBA" id="ARBA00022692"/>
    </source>
</evidence>
<evidence type="ECO:0000313" key="8">
    <source>
        <dbReference type="Proteomes" id="UP001201549"/>
    </source>
</evidence>
<evidence type="ECO:0000256" key="4">
    <source>
        <dbReference type="ARBA" id="ARBA00023136"/>
    </source>
</evidence>
<feature type="transmembrane region" description="Helical" evidence="5">
    <location>
        <begin position="26"/>
        <end position="46"/>
    </location>
</feature>
<keyword evidence="8" id="KW-1185">Reference proteome</keyword>
<comment type="caution">
    <text evidence="7">The sequence shown here is derived from an EMBL/GenBank/DDBJ whole genome shotgun (WGS) entry which is preliminary data.</text>
</comment>
<dbReference type="Proteomes" id="UP001201549">
    <property type="component" value="Unassembled WGS sequence"/>
</dbReference>
<dbReference type="PANTHER" id="PTHR36985:SF1">
    <property type="entry name" value="TRANSLOCATION AND ASSEMBLY MODULE SUBUNIT TAMB"/>
    <property type="match status" value="1"/>
</dbReference>
<keyword evidence="4 5" id="KW-0472">Membrane</keyword>
<evidence type="ECO:0000313" key="7">
    <source>
        <dbReference type="EMBL" id="MCS4558004.1"/>
    </source>
</evidence>
<dbReference type="PANTHER" id="PTHR36985">
    <property type="entry name" value="TRANSLOCATION AND ASSEMBLY MODULE SUBUNIT TAMB"/>
    <property type="match status" value="1"/>
</dbReference>
<accession>A0ABT2FRY5</accession>
<evidence type="ECO:0000256" key="3">
    <source>
        <dbReference type="ARBA" id="ARBA00022989"/>
    </source>
</evidence>
<sequence length="1280" mass="137053">MSQSEQPNPVTPLTRGAVRLRRTIKALVRSVVYVPLLLLLIIALVVSTPIGSKFGVWLADSFVPGLSVSYASGTLNGELGLEDIQWRNDSTSVALKQLQLNWRPWCLLKGGVCVDAIKAADITVSFTSTATESAAVAEDITPVPTLEQNESTGFKLPVTIALSSANLSNIDVSINQTRYQASQIDLSAHWDNDGLVVERLVGNQLLLDPIAPTADEAPPYDEWPLATLPSISLPFPISVEMARLENTQLKLGDTTENFPLLVLLADINGSQIDLGQLTLVHDSGAISIKGEATLSEQYPLALEAQVSMTHLPMTDEPIVQDAQLAINGNLADLNLTATLDGTQQGQLSAHSNLTDAKLPYRIDMNATHLQWPFNQPEYRAENLTLSSEGSLAAQQAQLSGKLFSPFVEALQINGAVKHQQQQLALENLAVTTSAGAIDINGSLDYANGVTWQLNTQLSQLNLGAIHLVSSAADTEQLRLPDSDIAGPLATEGYYRDGHWQVKVSQVALRGSADQLPFALLGDVQADDSLAIHSNGLTLTALNSRLYLHGNAGNKWDINGSVTIPDLAQWLPNAFGNFSTTVNVSGAAEQPQINLNGKLLNAGWQSYKVAEVDLNGHYQPFNNHQFDVKLNTGEIELQQQLFGRLNAQLQGDLSEQRFQLALEGDNGVSLAGRNQYDAKQQQLQLTLNELSTQGKAGHWQLDAPLVVDWQQTTAQGKVSPFCLSATDNQVCLKQAIDLANPQIELHYAGKPATALAAFLPEGIQWQGEASMDASIKLPPKAKPTAKVQLDLAPGVITFTQQTKNSETVQYQAGQISAILDEDWLHTKATFDAGELAKVNAAIDIATAPEHTLQGQVQLERFNLKFFEQVIPQFQTLEGLLTADLGLAGNLAQPQVSGEAKLQKGALVLSANPTKIDELAVTAQFDGQSMSLDGGWHMGKGSGSVTGDIAWSTGKPSGTIKVNGKELTVIQPPLAIVDVSPDLTINLGDAIHVSGNVNIPSGSITIVPLPAGGVGVSQDVVFDDAQAQQAAQKTATPITADINVSIGNKLSIDGYGLKSLLTGTVNLKQSAGKPAQVYGNINLKDGTYKFMSQTLTISRGELQFIGPPQVPSLNIEAIREIKDEDLVAGVRITGNALKPEVVLFSEPSREQAEVLSYILQGKGFDSSEDNSSMMVGAAISLGSQFSGGGGAMSNISNTAASLVEMFGFNNVQLDTDNEGKVAISGYIGKDLMLKYGVGVFTPGYEVTVRYYLLSQLYLESVSSTVSQSLDIYYSFDIDTDDD</sequence>
<reference evidence="7 8" key="1">
    <citation type="submission" date="2022-02" db="EMBL/GenBank/DDBJ databases">
        <authorList>
            <person name="Zhuang L."/>
        </authorList>
    </citation>
    <scope>NUCLEOTIDE SEQUENCE [LARGE SCALE GENOMIC DNA]</scope>
    <source>
        <strain evidence="7 8">C32</strain>
    </source>
</reference>
<keyword evidence="3 5" id="KW-1133">Transmembrane helix</keyword>
<evidence type="ECO:0000259" key="6">
    <source>
        <dbReference type="Pfam" id="PF04357"/>
    </source>
</evidence>
<reference evidence="8" key="2">
    <citation type="submission" date="2023-07" db="EMBL/GenBank/DDBJ databases">
        <title>Shewanella mangrovi sp. nov., an acetaldehyde- degrading bacterium isolated from mangrove sediment.</title>
        <authorList>
            <person name="Liu Y."/>
        </authorList>
    </citation>
    <scope>NUCLEOTIDE SEQUENCE [LARGE SCALE GENOMIC DNA]</scope>
    <source>
        <strain evidence="8">C32</strain>
    </source>
</reference>
<evidence type="ECO:0000256" key="5">
    <source>
        <dbReference type="SAM" id="Phobius"/>
    </source>
</evidence>
<dbReference type="Pfam" id="PF04357">
    <property type="entry name" value="TamB"/>
    <property type="match status" value="1"/>
</dbReference>
<dbReference type="InterPro" id="IPR007452">
    <property type="entry name" value="TamB_C"/>
</dbReference>
<keyword evidence="2 5" id="KW-0812">Transmembrane</keyword>
<name>A0ABT2FRY5_9GAMM</name>
<dbReference type="EMBL" id="JAKOGG010000015">
    <property type="protein sequence ID" value="MCS4558004.1"/>
    <property type="molecule type" value="Genomic_DNA"/>
</dbReference>
<evidence type="ECO:0000256" key="1">
    <source>
        <dbReference type="ARBA" id="ARBA00004167"/>
    </source>
</evidence>
<organism evidence="7 8">
    <name type="scientific">Shewanella electrica</name>
    <dbReference type="NCBI Taxonomy" id="515560"/>
    <lineage>
        <taxon>Bacteria</taxon>
        <taxon>Pseudomonadati</taxon>
        <taxon>Pseudomonadota</taxon>
        <taxon>Gammaproteobacteria</taxon>
        <taxon>Alteromonadales</taxon>
        <taxon>Shewanellaceae</taxon>
        <taxon>Shewanella</taxon>
    </lineage>
</organism>
<gene>
    <name evidence="7" type="ORF">L9G74_16315</name>
</gene>
<comment type="subcellular location">
    <subcellularLocation>
        <location evidence="1">Membrane</location>
        <topology evidence="1">Single-pass membrane protein</topology>
    </subcellularLocation>
</comment>
<dbReference type="RefSeq" id="WP_238897507.1">
    <property type="nucleotide sequence ID" value="NZ_JAKOGG010000015.1"/>
</dbReference>
<feature type="domain" description="Translocation and assembly module TamB C-terminal" evidence="6">
    <location>
        <begin position="937"/>
        <end position="1274"/>
    </location>
</feature>
<protein>
    <submittedName>
        <fullName evidence="7">Translocation/assembly module TamB domain-containing protein</fullName>
    </submittedName>
</protein>